<feature type="domain" description="THH1/TOM1/TOM3" evidence="6">
    <location>
        <begin position="154"/>
        <end position="183"/>
    </location>
</feature>
<evidence type="ECO:0000256" key="5">
    <source>
        <dbReference type="ARBA" id="ARBA00023136"/>
    </source>
</evidence>
<dbReference type="EMBL" id="CM007650">
    <property type="protein sequence ID" value="ONM50874.1"/>
    <property type="molecule type" value="Genomic_DNA"/>
</dbReference>
<sequence>MRRELASPLATAAAATAGASSSAAASLRGWWDDVNESPQWQDGAFFSLAAAYALVSAVALVRPPSLPSLPLWGTTGPGRPRHGSARAGRYCSISTCYSPIGAAPAAKAKSFLRPCAPPQRGSKRRRPPFQFGLGNSIGSSALPPPLSPGPHLQIQLVRIQRRVPEFGWTTQKVFHLMNFLVNGGNLPPFSSLTPDQSAPSPSIPSFHVEFHPIS</sequence>
<comment type="subcellular location">
    <subcellularLocation>
        <location evidence="1">Vacuole membrane</location>
        <topology evidence="1">Multi-pass membrane protein</topology>
    </subcellularLocation>
</comment>
<accession>A0A1D6HQN7</accession>
<dbReference type="Pfam" id="PF06454">
    <property type="entry name" value="THH1_TOM1-3_dom"/>
    <property type="match status" value="2"/>
</dbReference>
<name>A0A1D6HQN7_MAIZE</name>
<evidence type="ECO:0000256" key="1">
    <source>
        <dbReference type="ARBA" id="ARBA00004128"/>
    </source>
</evidence>
<keyword evidence="5" id="KW-0472">Membrane</keyword>
<gene>
    <name evidence="7" type="ORF">ZEAMMB73_Zm00001d018613</name>
</gene>
<feature type="domain" description="THH1/TOM1/TOM3" evidence="6">
    <location>
        <begin position="28"/>
        <end position="62"/>
    </location>
</feature>
<evidence type="ECO:0000256" key="3">
    <source>
        <dbReference type="ARBA" id="ARBA00022692"/>
    </source>
</evidence>
<dbReference type="PANTHER" id="PTHR31142">
    <property type="entry name" value="TOBAMOVIRUS MULTIPLICATION PROTEIN 1-LIKE ISOFORM X1"/>
    <property type="match status" value="1"/>
</dbReference>
<dbReference type="PANTHER" id="PTHR31142:SF1">
    <property type="entry name" value="TOBAMOVIRUS MULTIPLICATION PROTEIN 1"/>
    <property type="match status" value="1"/>
</dbReference>
<proteinExistence type="inferred from homology"/>
<dbReference type="InterPro" id="IPR009457">
    <property type="entry name" value="THH1/TOM1/TOM3_dom"/>
</dbReference>
<organism evidence="7">
    <name type="scientific">Zea mays</name>
    <name type="common">Maize</name>
    <dbReference type="NCBI Taxonomy" id="4577"/>
    <lineage>
        <taxon>Eukaryota</taxon>
        <taxon>Viridiplantae</taxon>
        <taxon>Streptophyta</taxon>
        <taxon>Embryophyta</taxon>
        <taxon>Tracheophyta</taxon>
        <taxon>Spermatophyta</taxon>
        <taxon>Magnoliopsida</taxon>
        <taxon>Liliopsida</taxon>
        <taxon>Poales</taxon>
        <taxon>Poaceae</taxon>
        <taxon>PACMAD clade</taxon>
        <taxon>Panicoideae</taxon>
        <taxon>Andropogonodae</taxon>
        <taxon>Andropogoneae</taxon>
        <taxon>Tripsacinae</taxon>
        <taxon>Zea</taxon>
    </lineage>
</organism>
<dbReference type="GO" id="GO:0005774">
    <property type="term" value="C:vacuolar membrane"/>
    <property type="evidence" value="ECO:0007669"/>
    <property type="project" value="UniProtKB-SubCell"/>
</dbReference>
<protein>
    <submittedName>
        <fullName evidence="7">La-related protein 6C</fullName>
    </submittedName>
</protein>
<evidence type="ECO:0000313" key="7">
    <source>
        <dbReference type="EMBL" id="ONM50874.1"/>
    </source>
</evidence>
<evidence type="ECO:0000256" key="2">
    <source>
        <dbReference type="ARBA" id="ARBA00006779"/>
    </source>
</evidence>
<evidence type="ECO:0000256" key="4">
    <source>
        <dbReference type="ARBA" id="ARBA00022989"/>
    </source>
</evidence>
<dbReference type="EMBL" id="CM007650">
    <property type="protein sequence ID" value="ONM50878.1"/>
    <property type="molecule type" value="Genomic_DNA"/>
</dbReference>
<dbReference type="AlphaFoldDB" id="A0A1D6HQN7"/>
<evidence type="ECO:0000259" key="6">
    <source>
        <dbReference type="Pfam" id="PF06454"/>
    </source>
</evidence>
<comment type="similarity">
    <text evidence="2">Belongs to the plant tobamovirus multiplication TOM1 protein family.</text>
</comment>
<keyword evidence="4" id="KW-1133">Transmembrane helix</keyword>
<reference evidence="7" key="1">
    <citation type="submission" date="2015-12" db="EMBL/GenBank/DDBJ databases">
        <title>Update maize B73 reference genome by single molecule sequencing technologies.</title>
        <authorList>
            <consortium name="Maize Genome Sequencing Project"/>
            <person name="Ware D."/>
        </authorList>
    </citation>
    <scope>NUCLEOTIDE SEQUENCE [LARGE SCALE GENOMIC DNA]</scope>
    <source>
        <tissue evidence="7">Seedling</tissue>
    </source>
</reference>
<dbReference type="InterPro" id="IPR040226">
    <property type="entry name" value="THH1/TOM1/TOM3"/>
</dbReference>
<keyword evidence="3" id="KW-0812">Transmembrane</keyword>